<dbReference type="SUPFAM" id="SSF55469">
    <property type="entry name" value="FMN-dependent nitroreductase-like"/>
    <property type="match status" value="1"/>
</dbReference>
<dbReference type="GO" id="GO:0016491">
    <property type="term" value="F:oxidoreductase activity"/>
    <property type="evidence" value="ECO:0007669"/>
    <property type="project" value="UniProtKB-KW"/>
</dbReference>
<feature type="domain" description="Nitroreductase" evidence="3">
    <location>
        <begin position="7"/>
        <end position="176"/>
    </location>
</feature>
<name>A0A317ZLT9_9BACT</name>
<dbReference type="InterPro" id="IPR000415">
    <property type="entry name" value="Nitroreductase-like"/>
</dbReference>
<evidence type="ECO:0000256" key="1">
    <source>
        <dbReference type="ARBA" id="ARBA00007118"/>
    </source>
</evidence>
<dbReference type="PANTHER" id="PTHR43673">
    <property type="entry name" value="NAD(P)H NITROREDUCTASE YDGI-RELATED"/>
    <property type="match status" value="1"/>
</dbReference>
<dbReference type="FunCoup" id="A0A317ZLT9">
    <property type="interactions" value="92"/>
</dbReference>
<organism evidence="4 5">
    <name type="scientific">Coraliomargarita sinensis</name>
    <dbReference type="NCBI Taxonomy" id="2174842"/>
    <lineage>
        <taxon>Bacteria</taxon>
        <taxon>Pseudomonadati</taxon>
        <taxon>Verrucomicrobiota</taxon>
        <taxon>Opitutia</taxon>
        <taxon>Puniceicoccales</taxon>
        <taxon>Coraliomargaritaceae</taxon>
        <taxon>Coraliomargarita</taxon>
    </lineage>
</organism>
<dbReference type="Gene3D" id="3.40.109.10">
    <property type="entry name" value="NADH Oxidase"/>
    <property type="match status" value="1"/>
</dbReference>
<keyword evidence="2" id="KW-0560">Oxidoreductase</keyword>
<protein>
    <submittedName>
        <fullName evidence="4">Nitroreductase family protein</fullName>
    </submittedName>
</protein>
<gene>
    <name evidence="4" type="ORF">DDZ13_04325</name>
</gene>
<dbReference type="PANTHER" id="PTHR43673:SF12">
    <property type="entry name" value="PROTEIN DRGA"/>
    <property type="match status" value="1"/>
</dbReference>
<dbReference type="OrthoDB" id="9812105at2"/>
<sequence length="203" mass="22647">MDTLSAIRERRSVKHFDPEHEMTETEINGLLELTLLSPTSFNMQNWRFVVVTDQAKKDALRAASWNQAQVSEASLTILICADLNAHVDAERYWVNAPTAVREVLVPMIAPFYEDNPQLQRDEAMRSVGIASQTLMLAAKAMGYDSCPMIGFDPAKVAEIIDLPENHLIGMMLTIGKPLKDANARGGQLPYEDVVFRDGFPKKA</sequence>
<dbReference type="CDD" id="cd02137">
    <property type="entry name" value="MhqN-like"/>
    <property type="match status" value="1"/>
</dbReference>
<comment type="similarity">
    <text evidence="1">Belongs to the nitroreductase family.</text>
</comment>
<proteinExistence type="inferred from homology"/>
<dbReference type="Proteomes" id="UP000247099">
    <property type="component" value="Unassembled WGS sequence"/>
</dbReference>
<evidence type="ECO:0000313" key="4">
    <source>
        <dbReference type="EMBL" id="PXA05193.1"/>
    </source>
</evidence>
<dbReference type="InParanoid" id="A0A317ZLT9"/>
<dbReference type="EMBL" id="QHJQ01000002">
    <property type="protein sequence ID" value="PXA05193.1"/>
    <property type="molecule type" value="Genomic_DNA"/>
</dbReference>
<evidence type="ECO:0000256" key="2">
    <source>
        <dbReference type="ARBA" id="ARBA00023002"/>
    </source>
</evidence>
<dbReference type="InterPro" id="IPR029479">
    <property type="entry name" value="Nitroreductase"/>
</dbReference>
<dbReference type="RefSeq" id="WP_110130194.1">
    <property type="nucleotide sequence ID" value="NZ_QHJQ01000002.1"/>
</dbReference>
<comment type="caution">
    <text evidence="4">The sequence shown here is derived from an EMBL/GenBank/DDBJ whole genome shotgun (WGS) entry which is preliminary data.</text>
</comment>
<dbReference type="Pfam" id="PF00881">
    <property type="entry name" value="Nitroreductase"/>
    <property type="match status" value="1"/>
</dbReference>
<accession>A0A317ZLT9</accession>
<evidence type="ECO:0000259" key="3">
    <source>
        <dbReference type="Pfam" id="PF00881"/>
    </source>
</evidence>
<reference evidence="4 5" key="1">
    <citation type="submission" date="2018-05" db="EMBL/GenBank/DDBJ databases">
        <title>Coraliomargarita sinensis sp. nov., isolated from a marine solar saltern.</title>
        <authorList>
            <person name="Zhou L.Y."/>
        </authorList>
    </citation>
    <scope>NUCLEOTIDE SEQUENCE [LARGE SCALE GENOMIC DNA]</scope>
    <source>
        <strain evidence="4 5">WN38</strain>
    </source>
</reference>
<keyword evidence="5" id="KW-1185">Reference proteome</keyword>
<evidence type="ECO:0000313" key="5">
    <source>
        <dbReference type="Proteomes" id="UP000247099"/>
    </source>
</evidence>
<dbReference type="AlphaFoldDB" id="A0A317ZLT9"/>